<evidence type="ECO:0000256" key="2">
    <source>
        <dbReference type="ARBA" id="ARBA00023043"/>
    </source>
</evidence>
<keyword evidence="2" id="KW-0040">ANK repeat</keyword>
<accession>A0A8X7XX88</accession>
<sequence>MFTSKTNVEDGNPLILLAKLLICVHNCYCKPILKAKLHYILRQDMVLIDRAKNLALDAENGLAEEKNMLRMTNEEKDTALHVAARHIEAQVVEILTKEDPEFSYSANVHGETPLYIAANMRTALHAAAMHGDHGSLTVKVLLEHDVSAAYIVDSEKRTALHLAVVRGNVAAVGAIMNTCPACCELVDSGGRNVPHYAAITLKGALTAMSFPRLIPKFDKLIYEKDNNGNTPLHLFAAFGSYPQKFLSSDCRHVYKKMCGLNKQNLSIDDILERNFPEEKVIPSI</sequence>
<keyword evidence="4" id="KW-1185">Reference proteome</keyword>
<dbReference type="Proteomes" id="UP000886885">
    <property type="component" value="Chromosome 19A"/>
</dbReference>
<dbReference type="Pfam" id="PF12796">
    <property type="entry name" value="Ank_2"/>
    <property type="match status" value="1"/>
</dbReference>
<gene>
    <name evidence="3" type="ORF">POTOM_058588</name>
</gene>
<dbReference type="EMBL" id="JAAWWB010000037">
    <property type="protein sequence ID" value="KAG6738957.1"/>
    <property type="molecule type" value="Genomic_DNA"/>
</dbReference>
<dbReference type="InterPro" id="IPR002110">
    <property type="entry name" value="Ankyrin_rpt"/>
</dbReference>
<evidence type="ECO:0008006" key="5">
    <source>
        <dbReference type="Google" id="ProtNLM"/>
    </source>
</evidence>
<proteinExistence type="predicted"/>
<dbReference type="FunFam" id="1.25.40.20:FF:001188">
    <property type="entry name" value="Uncharacterized protein"/>
    <property type="match status" value="1"/>
</dbReference>
<protein>
    <recommendedName>
        <fullName evidence="5">Ankyrin repeat family protein</fullName>
    </recommendedName>
</protein>
<keyword evidence="1" id="KW-0677">Repeat</keyword>
<comment type="caution">
    <text evidence="3">The sequence shown here is derived from an EMBL/GenBank/DDBJ whole genome shotgun (WGS) entry which is preliminary data.</text>
</comment>
<dbReference type="GO" id="GO:0005886">
    <property type="term" value="C:plasma membrane"/>
    <property type="evidence" value="ECO:0007669"/>
    <property type="project" value="TreeGrafter"/>
</dbReference>
<evidence type="ECO:0000313" key="3">
    <source>
        <dbReference type="EMBL" id="KAG6738957.1"/>
    </source>
</evidence>
<reference evidence="3" key="1">
    <citation type="journal article" date="2020" name="bioRxiv">
        <title>Hybrid origin of Populus tomentosa Carr. identified through genome sequencing and phylogenomic analysis.</title>
        <authorList>
            <person name="An X."/>
            <person name="Gao K."/>
            <person name="Chen Z."/>
            <person name="Li J."/>
            <person name="Yang X."/>
            <person name="Yang X."/>
            <person name="Zhou J."/>
            <person name="Guo T."/>
            <person name="Zhao T."/>
            <person name="Huang S."/>
            <person name="Miao D."/>
            <person name="Khan W.U."/>
            <person name="Rao P."/>
            <person name="Ye M."/>
            <person name="Lei B."/>
            <person name="Liao W."/>
            <person name="Wang J."/>
            <person name="Ji L."/>
            <person name="Li Y."/>
            <person name="Guo B."/>
            <person name="Mustafa N.S."/>
            <person name="Li S."/>
            <person name="Yun Q."/>
            <person name="Keller S.R."/>
            <person name="Mao J."/>
            <person name="Zhang R."/>
            <person name="Strauss S.H."/>
        </authorList>
    </citation>
    <scope>NUCLEOTIDE SEQUENCE</scope>
    <source>
        <strain evidence="3">GM15</strain>
        <tissue evidence="3">Leaf</tissue>
    </source>
</reference>
<dbReference type="SMART" id="SM00248">
    <property type="entry name" value="ANK"/>
    <property type="match status" value="4"/>
</dbReference>
<organism evidence="3 4">
    <name type="scientific">Populus tomentosa</name>
    <name type="common">Chinese white poplar</name>
    <dbReference type="NCBI Taxonomy" id="118781"/>
    <lineage>
        <taxon>Eukaryota</taxon>
        <taxon>Viridiplantae</taxon>
        <taxon>Streptophyta</taxon>
        <taxon>Embryophyta</taxon>
        <taxon>Tracheophyta</taxon>
        <taxon>Spermatophyta</taxon>
        <taxon>Magnoliopsida</taxon>
        <taxon>eudicotyledons</taxon>
        <taxon>Gunneridae</taxon>
        <taxon>Pentapetalae</taxon>
        <taxon>rosids</taxon>
        <taxon>fabids</taxon>
        <taxon>Malpighiales</taxon>
        <taxon>Salicaceae</taxon>
        <taxon>Saliceae</taxon>
        <taxon>Populus</taxon>
    </lineage>
</organism>
<dbReference type="AlphaFoldDB" id="A0A8X7XX88"/>
<dbReference type="OrthoDB" id="851047at2759"/>
<dbReference type="PANTHER" id="PTHR24186">
    <property type="entry name" value="PROTEIN PHOSPHATASE 1 REGULATORY SUBUNIT"/>
    <property type="match status" value="1"/>
</dbReference>
<evidence type="ECO:0000256" key="1">
    <source>
        <dbReference type="ARBA" id="ARBA00022737"/>
    </source>
</evidence>
<evidence type="ECO:0000313" key="4">
    <source>
        <dbReference type="Proteomes" id="UP000886885"/>
    </source>
</evidence>
<name>A0A8X7XX88_POPTO</name>
<dbReference type="PANTHER" id="PTHR24186:SF50">
    <property type="entry name" value="ANKYRIN REPEAT-CONTAINING PROTEIN ITN1-LIKE ISOFORM X1"/>
    <property type="match status" value="1"/>
</dbReference>